<protein>
    <submittedName>
        <fullName evidence="10">Endoplasmic reticulum metallopeptidase 1-like isoform X1</fullName>
    </submittedName>
</protein>
<sequence>MSSKNRQTFAGLPTIEGNDHEEKSSQRVAGPYILLFFGFYLLLTYIVIVIEDAMPTVIRERDIADDDSNTFSEETAKVYLNRILGGQPRVAGTLFHLIKTSDMKDLVDEIANKANIPVRTDWQFVSGDYWLASSSPHVNCYQNVSNVIAVLEGESGFHPNGTIGTSLLVNCHYDSVPFAIGASDNGVFCAAMAETLSKLSRRKQKLKHNIIFLFNGAEESALMGSHGFLSHPWAKGVTNVVNLDSAGMNGKPSVFQVTDPRVLMAYKRTCSRPNAQGLGEVLFASGVIPSDTDFRIFRDFGNIHGIDIAFIKGGNVYHTRNDRPELIQDGVIQNAGNMLLSLVRELADSEELENKESKSTVVYYDYMGLFMVTYSTTTALVADVLVGLLGLSSVVYFLWLFGFRRSSVIELLWSAVGRIVCVLFGLAVVALNTVVMVATTTQMRYLSEQWLVVPLYIGPFVIAMTAASHAFDSWRAGKRSASRAARAARAQAAARALQAAALLLLCALPRLAGVRYAVAAPLLPAALAGLVSLTAVRYRRLTGWRHLVLEVVLLLPASAMCVSLAARLLPLLVPIMGRSGSDAPDYTVAAVTAVLASLAVAPVSGVELLFGGRVCASLLFASSLCVCAAFAPLSPYRGHTTQRHFWYHSQITTYDANLTAVENVTGVLVSKLDANSVQSALTALRESPLYGARGGAGPDRPGDTFEITDSDLTVYSTDKCEKYIYCNLPLYKPRFDRFMKGSLFINMGPPAEYEHSLTLANRSCDADGCALSFIMRGPAYNTVSVWPRPATPLRGWSLGSPLRATMSHEGRPLFVITHSTSTYSEVFQPLEFTLTFSVPRDLQSDILADISHHAHRVYHPQYFTTDYKKLLGVMPEYFNIATYLSFRTNYVF</sequence>
<dbReference type="Proteomes" id="UP001652626">
    <property type="component" value="Chromosome 23"/>
</dbReference>
<keyword evidence="9" id="KW-1185">Reference proteome</keyword>
<dbReference type="SUPFAM" id="SSF53187">
    <property type="entry name" value="Zn-dependent exopeptidases"/>
    <property type="match status" value="1"/>
</dbReference>
<feature type="transmembrane region" description="Helical" evidence="6">
    <location>
        <begin position="32"/>
        <end position="50"/>
    </location>
</feature>
<evidence type="ECO:0000256" key="4">
    <source>
        <dbReference type="ARBA" id="ARBA00022824"/>
    </source>
</evidence>
<dbReference type="InterPro" id="IPR045175">
    <property type="entry name" value="M28_fam"/>
</dbReference>
<feature type="region of interest" description="Disordered" evidence="5">
    <location>
        <begin position="1"/>
        <end position="23"/>
    </location>
</feature>
<keyword evidence="6" id="KW-0812">Transmembrane</keyword>
<reference evidence="10" key="1">
    <citation type="submission" date="2025-08" db="UniProtKB">
        <authorList>
            <consortium name="RefSeq"/>
        </authorList>
    </citation>
    <scope>IDENTIFICATION</scope>
    <source>
        <tissue evidence="10">Whole body</tissue>
    </source>
</reference>
<evidence type="ECO:0000259" key="7">
    <source>
        <dbReference type="Pfam" id="PF04389"/>
    </source>
</evidence>
<feature type="domain" description="Peptidase M28" evidence="7">
    <location>
        <begin position="146"/>
        <end position="342"/>
    </location>
</feature>
<evidence type="ECO:0000256" key="2">
    <source>
        <dbReference type="ARBA" id="ARBA00004477"/>
    </source>
</evidence>
<feature type="transmembrane region" description="Helical" evidence="6">
    <location>
        <begin position="380"/>
        <end position="403"/>
    </location>
</feature>
<dbReference type="RefSeq" id="XP_064074751.1">
    <property type="nucleotide sequence ID" value="XM_064218681.1"/>
</dbReference>
<evidence type="ECO:0000256" key="1">
    <source>
        <dbReference type="ARBA" id="ARBA00001947"/>
    </source>
</evidence>
<dbReference type="Pfam" id="PF04389">
    <property type="entry name" value="Peptidase_M28"/>
    <property type="match status" value="1"/>
</dbReference>
<dbReference type="Pfam" id="PF22248">
    <property type="entry name" value="ERMP1_C"/>
    <property type="match status" value="1"/>
</dbReference>
<feature type="transmembrane region" description="Helical" evidence="6">
    <location>
        <begin position="548"/>
        <end position="566"/>
    </location>
</feature>
<feature type="transmembrane region" description="Helical" evidence="6">
    <location>
        <begin position="518"/>
        <end position="536"/>
    </location>
</feature>
<keyword evidence="6" id="KW-1133">Transmembrane helix</keyword>
<dbReference type="InterPro" id="IPR053973">
    <property type="entry name" value="ERMP1-like_C"/>
</dbReference>
<dbReference type="PANTHER" id="PTHR12147:SF22">
    <property type="entry name" value="ENDOPLASMIC RETICULUM METALLOPEPTIDASE 1"/>
    <property type="match status" value="1"/>
</dbReference>
<feature type="domain" description="Endoplasmic reticulum metallopeptidase 1-like C-terminal" evidence="8">
    <location>
        <begin position="640"/>
        <end position="890"/>
    </location>
</feature>
<dbReference type="InterPro" id="IPR007484">
    <property type="entry name" value="Peptidase_M28"/>
</dbReference>
<feature type="transmembrane region" description="Helical" evidence="6">
    <location>
        <begin position="492"/>
        <end position="512"/>
    </location>
</feature>
<dbReference type="GeneID" id="113395190"/>
<keyword evidence="6" id="KW-0472">Membrane</keyword>
<dbReference type="Gene3D" id="3.40.630.10">
    <property type="entry name" value="Zn peptidases"/>
    <property type="match status" value="1"/>
</dbReference>
<comment type="subcellular location">
    <subcellularLocation>
        <location evidence="2">Endoplasmic reticulum membrane</location>
        <topology evidence="2">Multi-pass membrane protein</topology>
    </subcellularLocation>
</comment>
<evidence type="ECO:0000256" key="3">
    <source>
        <dbReference type="ARBA" id="ARBA00010918"/>
    </source>
</evidence>
<comment type="cofactor">
    <cofactor evidence="1">
        <name>Zn(2+)</name>
        <dbReference type="ChEBI" id="CHEBI:29105"/>
    </cofactor>
</comment>
<keyword evidence="4" id="KW-0256">Endoplasmic reticulum</keyword>
<gene>
    <name evidence="10" type="primary">LOC113395190</name>
</gene>
<dbReference type="PANTHER" id="PTHR12147">
    <property type="entry name" value="METALLOPEPTIDASE M28 FAMILY MEMBER"/>
    <property type="match status" value="1"/>
</dbReference>
<evidence type="ECO:0000259" key="8">
    <source>
        <dbReference type="Pfam" id="PF22248"/>
    </source>
</evidence>
<accession>A0ABM4ATX0</accession>
<feature type="transmembrane region" description="Helical" evidence="6">
    <location>
        <begin position="415"/>
        <end position="438"/>
    </location>
</feature>
<proteinExistence type="inferred from homology"/>
<evidence type="ECO:0000256" key="6">
    <source>
        <dbReference type="SAM" id="Phobius"/>
    </source>
</evidence>
<name>A0ABM4ATX0_VANTA</name>
<evidence type="ECO:0000313" key="9">
    <source>
        <dbReference type="Proteomes" id="UP001652626"/>
    </source>
</evidence>
<feature type="transmembrane region" description="Helical" evidence="6">
    <location>
        <begin position="617"/>
        <end position="636"/>
    </location>
</feature>
<feature type="transmembrane region" description="Helical" evidence="6">
    <location>
        <begin position="450"/>
        <end position="471"/>
    </location>
</feature>
<organism evidence="9 10">
    <name type="scientific">Vanessa tameamea</name>
    <name type="common">Kamehameha butterfly</name>
    <dbReference type="NCBI Taxonomy" id="334116"/>
    <lineage>
        <taxon>Eukaryota</taxon>
        <taxon>Metazoa</taxon>
        <taxon>Ecdysozoa</taxon>
        <taxon>Arthropoda</taxon>
        <taxon>Hexapoda</taxon>
        <taxon>Insecta</taxon>
        <taxon>Pterygota</taxon>
        <taxon>Neoptera</taxon>
        <taxon>Endopterygota</taxon>
        <taxon>Lepidoptera</taxon>
        <taxon>Glossata</taxon>
        <taxon>Ditrysia</taxon>
        <taxon>Papilionoidea</taxon>
        <taxon>Nymphalidae</taxon>
        <taxon>Nymphalinae</taxon>
        <taxon>Vanessa</taxon>
    </lineage>
</organism>
<evidence type="ECO:0000256" key="5">
    <source>
        <dbReference type="SAM" id="MobiDB-lite"/>
    </source>
</evidence>
<feature type="transmembrane region" description="Helical" evidence="6">
    <location>
        <begin position="586"/>
        <end position="610"/>
    </location>
</feature>
<evidence type="ECO:0000313" key="10">
    <source>
        <dbReference type="RefSeq" id="XP_064074751.1"/>
    </source>
</evidence>
<comment type="similarity">
    <text evidence="3">Belongs to the peptidase M28 family.</text>
</comment>